<accession>A0ABZ2F6V6</accession>
<reference evidence="2 3" key="1">
    <citation type="submission" date="2022-09" db="EMBL/GenBank/DDBJ databases">
        <authorList>
            <person name="Giprobiosintez L."/>
        </authorList>
    </citation>
    <scope>NUCLEOTIDE SEQUENCE [LARGE SCALE GENOMIC DNA]</scope>
    <source>
        <strain evidence="3">VKPM-B-12549 (GBS-15)</strain>
    </source>
</reference>
<feature type="transmembrane region" description="Helical" evidence="1">
    <location>
        <begin position="106"/>
        <end position="129"/>
    </location>
</feature>
<keyword evidence="1" id="KW-1133">Transmembrane helix</keyword>
<dbReference type="Pfam" id="PF20398">
    <property type="entry name" value="DUF6691"/>
    <property type="match status" value="1"/>
</dbReference>
<feature type="transmembrane region" description="Helical" evidence="1">
    <location>
        <begin position="42"/>
        <end position="61"/>
    </location>
</feature>
<feature type="transmembrane region" description="Helical" evidence="1">
    <location>
        <begin position="82"/>
        <end position="100"/>
    </location>
</feature>
<evidence type="ECO:0000256" key="1">
    <source>
        <dbReference type="SAM" id="Phobius"/>
    </source>
</evidence>
<keyword evidence="1" id="KW-0812">Transmembrane</keyword>
<sequence>MPAFSAFLWGVIFATGLGLAGMTRPGKILAFLNVGGNWDPSLMLVMGGAVGLTFTLFPRILRLGRPVLGDRFDLPVRKHVDRRLVGGAAVFGVGWGLSGYCPGPAVVSLVTADAGVWVFLACMLGGMAAGRWVSARRAIQPGAIESAAIEAIRVPGSADDT</sequence>
<name>A0ABZ2F6V6_METCP</name>
<organism evidence="2 3">
    <name type="scientific">Methylococcus capsulatus</name>
    <dbReference type="NCBI Taxonomy" id="414"/>
    <lineage>
        <taxon>Bacteria</taxon>
        <taxon>Pseudomonadati</taxon>
        <taxon>Pseudomonadota</taxon>
        <taxon>Gammaproteobacteria</taxon>
        <taxon>Methylococcales</taxon>
        <taxon>Methylococcaceae</taxon>
        <taxon>Methylococcus</taxon>
    </lineage>
</organism>
<dbReference type="RefSeq" id="WP_198323103.1">
    <property type="nucleotide sequence ID" value="NZ_CP104311.1"/>
</dbReference>
<proteinExistence type="predicted"/>
<gene>
    <name evidence="2" type="ORF">N4J17_05065</name>
</gene>
<protein>
    <submittedName>
        <fullName evidence="2">YeeE/YedE family protein</fullName>
    </submittedName>
</protein>
<keyword evidence="3" id="KW-1185">Reference proteome</keyword>
<evidence type="ECO:0000313" key="3">
    <source>
        <dbReference type="Proteomes" id="UP001359308"/>
    </source>
</evidence>
<dbReference type="InterPro" id="IPR046513">
    <property type="entry name" value="DUF6691"/>
</dbReference>
<dbReference type="Proteomes" id="UP001359308">
    <property type="component" value="Chromosome"/>
</dbReference>
<evidence type="ECO:0000313" key="2">
    <source>
        <dbReference type="EMBL" id="WWF02992.1"/>
    </source>
</evidence>
<keyword evidence="1" id="KW-0472">Membrane</keyword>
<dbReference type="EMBL" id="CP104311">
    <property type="protein sequence ID" value="WWF02992.1"/>
    <property type="molecule type" value="Genomic_DNA"/>
</dbReference>